<dbReference type="EMBL" id="CTRP01000003">
    <property type="protein sequence ID" value="CQR71055.1"/>
    <property type="molecule type" value="Genomic_DNA"/>
</dbReference>
<dbReference type="AlphaFoldDB" id="A0A0U1KUV4"/>
<proteinExistence type="predicted"/>
<dbReference type="RefSeq" id="WP_021169761.1">
    <property type="nucleotide sequence ID" value="NZ_CTRP01000003.1"/>
</dbReference>
<feature type="signal peptide" evidence="2">
    <location>
        <begin position="1"/>
        <end position="24"/>
    </location>
</feature>
<keyword evidence="4" id="KW-1185">Reference proteome</keyword>
<keyword evidence="2" id="KW-0732">Signal</keyword>
<evidence type="ECO:0000256" key="1">
    <source>
        <dbReference type="SAM" id="MobiDB-lite"/>
    </source>
</evidence>
<feature type="compositionally biased region" description="Basic and acidic residues" evidence="1">
    <location>
        <begin position="269"/>
        <end position="283"/>
    </location>
</feature>
<evidence type="ECO:0000313" key="4">
    <source>
        <dbReference type="Proteomes" id="UP000049855"/>
    </source>
</evidence>
<name>A0A0U1KUV4_9FIRM</name>
<accession>A0A0U1KUV4</accession>
<feature type="chain" id="PRO_5006710589" evidence="2">
    <location>
        <begin position="25"/>
        <end position="298"/>
    </location>
</feature>
<evidence type="ECO:0000256" key="2">
    <source>
        <dbReference type="SAM" id="SignalP"/>
    </source>
</evidence>
<organism evidence="3 4">
    <name type="scientific">Sporomusa ovata</name>
    <dbReference type="NCBI Taxonomy" id="2378"/>
    <lineage>
        <taxon>Bacteria</taxon>
        <taxon>Bacillati</taxon>
        <taxon>Bacillota</taxon>
        <taxon>Negativicutes</taxon>
        <taxon>Selenomonadales</taxon>
        <taxon>Sporomusaceae</taxon>
        <taxon>Sporomusa</taxon>
    </lineage>
</organism>
<protein>
    <submittedName>
        <fullName evidence="3">Uncharacterized protein</fullName>
    </submittedName>
</protein>
<evidence type="ECO:0000313" key="3">
    <source>
        <dbReference type="EMBL" id="CQR71055.1"/>
    </source>
</evidence>
<dbReference type="Proteomes" id="UP000049855">
    <property type="component" value="Unassembled WGS sequence"/>
</dbReference>
<sequence>MKRKFFVLLLVMTFISAMSLSVLAAPDGALGKPKIAANELEQITAEILTFMRDEPTGGKTITTQELEAILAPYRSKMSMDGTTFYNKTMHGDFVKKEKWTLGRDVKVDWMWGNSTSHSMLFESLTVAGEAANVGVIDVRLHKEDEKFIYMYSWIKWDKTGELIKMPKMMMPGSNMPGIPGTREEEKIKQGNAVIYDDQTVAEQLCKVYRIGKTYHWFSTKKGYDIMTVDYGTRGKNPTQQTNFIYDMMGVNKDNTFFDPPADVKFSEQGGRDNDTTPNSDEKPAKKHGFSLGNALKPW</sequence>
<feature type="region of interest" description="Disordered" evidence="1">
    <location>
        <begin position="258"/>
        <end position="298"/>
    </location>
</feature>
<reference evidence="4" key="1">
    <citation type="submission" date="2015-03" db="EMBL/GenBank/DDBJ databases">
        <authorList>
            <person name="Nijsse Bart"/>
        </authorList>
    </citation>
    <scope>NUCLEOTIDE SEQUENCE [LARGE SCALE GENOMIC DNA]</scope>
</reference>
<gene>
    <name evidence="3" type="ORF">SpAn4DRAFT_2033</name>
</gene>